<comment type="caution">
    <text evidence="1">The sequence shown here is derived from an EMBL/GenBank/DDBJ whole genome shotgun (WGS) entry which is preliminary data.</text>
</comment>
<dbReference type="SUPFAM" id="SSF52540">
    <property type="entry name" value="P-loop containing nucleoside triphosphate hydrolases"/>
    <property type="match status" value="1"/>
</dbReference>
<name>A0AA37CY88_AERCA</name>
<dbReference type="InterPro" id="IPR050678">
    <property type="entry name" value="DNA_Partitioning_ATPase"/>
</dbReference>
<dbReference type="AlphaFoldDB" id="A0AA37CY88"/>
<accession>A0AA37CY88</accession>
<sequence length="207" mass="22438">MVVAHSKGGTGKTTAAVQLAGEMGITTLVDLDRHLCLATMNELRPDDMKWRLHSNVTGEQLAALIESDQDLLIDCGGYDSNLTRAAIAYSDIVICPANDDITELRGLVAFNDTLAEIEREYDLEQPLMGHVLTAKTHPSRRDFSRLTDAVASLPHLTMLTSKLSRRNDFGIMMDAGLGVTERTATAHSEAGKEVKALATEVMGILNS</sequence>
<dbReference type="CDD" id="cd02042">
    <property type="entry name" value="ParAB_family"/>
    <property type="match status" value="1"/>
</dbReference>
<reference evidence="1" key="1">
    <citation type="submission" date="2021-07" db="EMBL/GenBank/DDBJ databases">
        <title>Draft genome sequence of carbapenem-resistant Aeromonas spp. in Japan.</title>
        <authorList>
            <person name="Maehana S."/>
            <person name="Suzuki M."/>
            <person name="Kitasato H."/>
        </authorList>
    </citation>
    <scope>NUCLEOTIDE SEQUENCE</scope>
    <source>
        <strain evidence="1">KAM351</strain>
    </source>
</reference>
<evidence type="ECO:0000313" key="2">
    <source>
        <dbReference type="Proteomes" id="UP000886934"/>
    </source>
</evidence>
<gene>
    <name evidence="1" type="ORF">KAM351_27100</name>
</gene>
<proteinExistence type="predicted"/>
<dbReference type="InterPro" id="IPR027417">
    <property type="entry name" value="P-loop_NTPase"/>
</dbReference>
<dbReference type="PANTHER" id="PTHR13696">
    <property type="entry name" value="P-LOOP CONTAINING NUCLEOSIDE TRIPHOSPHATE HYDROLASE"/>
    <property type="match status" value="1"/>
</dbReference>
<dbReference type="PANTHER" id="PTHR13696:SF96">
    <property type="entry name" value="COBQ_COBB_MIND_PARA NUCLEOTIDE BINDING DOMAIN-CONTAINING PROTEIN"/>
    <property type="match status" value="1"/>
</dbReference>
<dbReference type="Proteomes" id="UP000886934">
    <property type="component" value="Unassembled WGS sequence"/>
</dbReference>
<protein>
    <submittedName>
        <fullName evidence="1">Chromosome partitioning protein ParA</fullName>
    </submittedName>
</protein>
<evidence type="ECO:0000313" key="1">
    <source>
        <dbReference type="EMBL" id="GJA64099.1"/>
    </source>
</evidence>
<dbReference type="EMBL" id="BPNN01000040">
    <property type="protein sequence ID" value="GJA64099.1"/>
    <property type="molecule type" value="Genomic_DNA"/>
</dbReference>
<dbReference type="Gene3D" id="3.40.50.300">
    <property type="entry name" value="P-loop containing nucleotide triphosphate hydrolases"/>
    <property type="match status" value="1"/>
</dbReference>
<organism evidence="1 2">
    <name type="scientific">Aeromonas caviae</name>
    <name type="common">Aeromonas punctata</name>
    <dbReference type="NCBI Taxonomy" id="648"/>
    <lineage>
        <taxon>Bacteria</taxon>
        <taxon>Pseudomonadati</taxon>
        <taxon>Pseudomonadota</taxon>
        <taxon>Gammaproteobacteria</taxon>
        <taxon>Aeromonadales</taxon>
        <taxon>Aeromonadaceae</taxon>
        <taxon>Aeromonas</taxon>
    </lineage>
</organism>